<dbReference type="PANTHER" id="PTHR10937:SF0">
    <property type="entry name" value="GLUTAMINE--FRUCTOSE-6-PHOSPHATE TRANSAMINASE (ISOMERIZING)"/>
    <property type="match status" value="1"/>
</dbReference>
<protein>
    <recommendedName>
        <fullName evidence="3">Glutamine--fructose-6-phosphate aminotransferase [isomerizing]</fullName>
        <ecNumber evidence="2">2.6.1.16</ecNumber>
    </recommendedName>
</protein>
<evidence type="ECO:0000313" key="8">
    <source>
        <dbReference type="EMBL" id="OUS40816.1"/>
    </source>
</evidence>
<comment type="caution">
    <text evidence="8">The sequence shown here is derived from an EMBL/GenBank/DDBJ whole genome shotgun (WGS) entry which is preliminary data.</text>
</comment>
<organism evidence="8 9">
    <name type="scientific">Oleispira antarctica</name>
    <dbReference type="NCBI Taxonomy" id="188908"/>
    <lineage>
        <taxon>Bacteria</taxon>
        <taxon>Pseudomonadati</taxon>
        <taxon>Pseudomonadota</taxon>
        <taxon>Gammaproteobacteria</taxon>
        <taxon>Oceanospirillales</taxon>
        <taxon>Oceanospirillaceae</taxon>
        <taxon>Oleispira</taxon>
    </lineage>
</organism>
<keyword evidence="5 8" id="KW-0808">Transferase</keyword>
<name>A0A1Y5HU37_OLEAN</name>
<dbReference type="InterPro" id="IPR017932">
    <property type="entry name" value="GATase_2_dom"/>
</dbReference>
<evidence type="ECO:0000256" key="5">
    <source>
        <dbReference type="ARBA" id="ARBA00022679"/>
    </source>
</evidence>
<proteinExistence type="predicted"/>
<evidence type="ECO:0000313" key="9">
    <source>
        <dbReference type="Proteomes" id="UP000227088"/>
    </source>
</evidence>
<accession>A0A1Y5HU37</accession>
<dbReference type="InterPro" id="IPR029055">
    <property type="entry name" value="Ntn_hydrolases_N"/>
</dbReference>
<dbReference type="PROSITE" id="PS51278">
    <property type="entry name" value="GATASE_TYPE_2"/>
    <property type="match status" value="1"/>
</dbReference>
<dbReference type="GO" id="GO:0006047">
    <property type="term" value="P:UDP-N-acetylglucosamine metabolic process"/>
    <property type="evidence" value="ECO:0007669"/>
    <property type="project" value="TreeGrafter"/>
</dbReference>
<gene>
    <name evidence="8" type="ORF">A9R00_04170</name>
</gene>
<evidence type="ECO:0000256" key="2">
    <source>
        <dbReference type="ARBA" id="ARBA00012916"/>
    </source>
</evidence>
<reference evidence="9" key="1">
    <citation type="journal article" date="2017" name="Proc. Natl. Acad. Sci. U.S.A.">
        <title>Simulation of Deepwater Horizon oil plume reveals substrate specialization within a complex community of hydrocarbon degraders.</title>
        <authorList>
            <person name="Hu P."/>
            <person name="Dubinsky E.A."/>
            <person name="Probst A.J."/>
            <person name="Wang J."/>
            <person name="Sieber C.M.K."/>
            <person name="Tom L.M."/>
            <person name="Gardinali P."/>
            <person name="Banfield J.F."/>
            <person name="Atlas R.M."/>
            <person name="Andersen G.L."/>
        </authorList>
    </citation>
    <scope>NUCLEOTIDE SEQUENCE [LARGE SCALE GENOMIC DNA]</scope>
</reference>
<dbReference type="Pfam" id="PF13522">
    <property type="entry name" value="GATase_6"/>
    <property type="match status" value="1"/>
</dbReference>
<evidence type="ECO:0000256" key="1">
    <source>
        <dbReference type="ARBA" id="ARBA00001031"/>
    </source>
</evidence>
<dbReference type="AlphaFoldDB" id="A0A1Y5HU37"/>
<evidence type="ECO:0000256" key="3">
    <source>
        <dbReference type="ARBA" id="ARBA00016090"/>
    </source>
</evidence>
<feature type="domain" description="Glutamine amidotransferase type-2" evidence="7">
    <location>
        <begin position="2"/>
        <end position="112"/>
    </location>
</feature>
<dbReference type="PANTHER" id="PTHR10937">
    <property type="entry name" value="GLUCOSAMINE--FRUCTOSE-6-PHOSPHATE AMINOTRANSFERASE, ISOMERIZING"/>
    <property type="match status" value="1"/>
</dbReference>
<dbReference type="EMBL" id="MABE01000242">
    <property type="protein sequence ID" value="OUS40816.1"/>
    <property type="molecule type" value="Genomic_DNA"/>
</dbReference>
<dbReference type="Gene3D" id="3.60.20.10">
    <property type="entry name" value="Glutamine Phosphoribosylpyrophosphate, subunit 1, domain 1"/>
    <property type="match status" value="1"/>
</dbReference>
<dbReference type="SUPFAM" id="SSF56235">
    <property type="entry name" value="N-terminal nucleophile aminohydrolases (Ntn hydrolases)"/>
    <property type="match status" value="1"/>
</dbReference>
<dbReference type="GO" id="GO:0005829">
    <property type="term" value="C:cytosol"/>
    <property type="evidence" value="ECO:0007669"/>
    <property type="project" value="TreeGrafter"/>
</dbReference>
<comment type="catalytic activity">
    <reaction evidence="1">
        <text>D-fructose 6-phosphate + L-glutamine = D-glucosamine 6-phosphate + L-glutamate</text>
        <dbReference type="Rhea" id="RHEA:13237"/>
        <dbReference type="ChEBI" id="CHEBI:29985"/>
        <dbReference type="ChEBI" id="CHEBI:58359"/>
        <dbReference type="ChEBI" id="CHEBI:58725"/>
        <dbReference type="ChEBI" id="CHEBI:61527"/>
        <dbReference type="EC" id="2.6.1.16"/>
    </reaction>
</comment>
<evidence type="ECO:0000256" key="4">
    <source>
        <dbReference type="ARBA" id="ARBA00022576"/>
    </source>
</evidence>
<evidence type="ECO:0000256" key="6">
    <source>
        <dbReference type="ARBA" id="ARBA00022962"/>
    </source>
</evidence>
<keyword evidence="6" id="KW-0315">Glutamine amidotransferase</keyword>
<keyword evidence="4 8" id="KW-0032">Aminotransferase</keyword>
<dbReference type="EC" id="2.6.1.16" evidence="2"/>
<evidence type="ECO:0000259" key="7">
    <source>
        <dbReference type="PROSITE" id="PS51278"/>
    </source>
</evidence>
<dbReference type="Proteomes" id="UP000227088">
    <property type="component" value="Unassembled WGS sequence"/>
</dbReference>
<dbReference type="GO" id="GO:0004360">
    <property type="term" value="F:glutamine-fructose-6-phosphate transaminase (isomerizing) activity"/>
    <property type="evidence" value="ECO:0007669"/>
    <property type="project" value="UniProtKB-EC"/>
</dbReference>
<dbReference type="GO" id="GO:0006487">
    <property type="term" value="P:protein N-linked glycosylation"/>
    <property type="evidence" value="ECO:0007669"/>
    <property type="project" value="TreeGrafter"/>
</dbReference>
<feature type="non-terminal residue" evidence="8">
    <location>
        <position position="112"/>
    </location>
</feature>
<sequence>MCGIFGVINDKNAAQTLLEGLKALEYRGYDSAGIAILENTAIDCCRANGKLVNLEAALDSALEQKQLSGSTGIAHTRWATHGEPALNNAHPHLADNVALVHNGIIENYQELR</sequence>
<dbReference type="GO" id="GO:0006002">
    <property type="term" value="P:fructose 6-phosphate metabolic process"/>
    <property type="evidence" value="ECO:0007669"/>
    <property type="project" value="TreeGrafter"/>
</dbReference>